<evidence type="ECO:0000313" key="1">
    <source>
        <dbReference type="EMBL" id="AFC21490.1"/>
    </source>
</evidence>
<name>K4F9F0_9CAUD</name>
<reference evidence="1 2" key="1">
    <citation type="journal article" date="2014" name="Virology">
        <title>Supersize me: Cronobacter sakazakii phage GAP32.</title>
        <authorList>
            <person name="Abbasifar R."/>
            <person name="Griffiths M.W."/>
            <person name="Sabour P.M."/>
            <person name="Ackermann H.-W."/>
            <person name="Vandersteegen K."/>
            <person name="Lavigne R."/>
            <person name="Noben J.-P."/>
            <person name="Villa A.A."/>
            <person name="Abbasifar A."/>
            <person name="Nash J.H.E."/>
            <person name="Kropinski A.M."/>
        </authorList>
    </citation>
    <scope>NUCLEOTIDE SEQUENCE [LARGE SCALE GENOMIC DNA]</scope>
    <source>
        <strain evidence="1">GAP-32</strain>
    </source>
</reference>
<dbReference type="RefSeq" id="YP_006987145.1">
    <property type="nucleotide sequence ID" value="NC_019401.1"/>
</dbReference>
<dbReference type="EMBL" id="JN882285">
    <property type="protein sequence ID" value="AFC21490.1"/>
    <property type="molecule type" value="Genomic_DNA"/>
</dbReference>
<dbReference type="GeneID" id="13993780"/>
<dbReference type="OrthoDB" id="28504at10239"/>
<evidence type="ECO:0000313" key="2">
    <source>
        <dbReference type="Proteomes" id="UP000000457"/>
    </source>
</evidence>
<protein>
    <submittedName>
        <fullName evidence="1">Uncharacterized protein</fullName>
    </submittedName>
</protein>
<accession>K4F9F0</accession>
<gene>
    <name evidence="1" type="ORF">GAP32_043</name>
</gene>
<keyword evidence="2" id="KW-1185">Reference proteome</keyword>
<sequence length="64" mass="7277">MNAQIRLLANQVLNKRYLGIEEAMERIIGKYTEQNADVHAAVFNEIQDILNPHGTGEDEVYCES</sequence>
<organism evidence="1 2">
    <name type="scientific">Cronobacter phage vB_CsaM_GAP32</name>
    <dbReference type="NCBI Taxonomy" id="1141136"/>
    <lineage>
        <taxon>Viruses</taxon>
        <taxon>Duplodnaviria</taxon>
        <taxon>Heunggongvirae</taxon>
        <taxon>Uroviricota</taxon>
        <taxon>Caudoviricetes</taxon>
        <taxon>Mimasvirus</taxon>
        <taxon>Mimasvirus GAP32</taxon>
    </lineage>
</organism>
<proteinExistence type="predicted"/>
<dbReference type="KEGG" id="vg:13993780"/>
<dbReference type="Proteomes" id="UP000000457">
    <property type="component" value="Segment"/>
</dbReference>